<accession>A0A4Q2TZ26</accession>
<dbReference type="InterPro" id="IPR010982">
    <property type="entry name" value="Lambda_DNA-bd_dom_sf"/>
</dbReference>
<dbReference type="GO" id="GO:0003677">
    <property type="term" value="F:DNA binding"/>
    <property type="evidence" value="ECO:0007669"/>
    <property type="project" value="InterPro"/>
</dbReference>
<dbReference type="OrthoDB" id="7859023at2"/>
<sequence length="139" mass="15291">MADIFEHRGLSSIAMLLHVKIDESSKTQREIAKEIGYENPNVLSMMKHGDAKVPFEKVPALAKALNVDPGHLMRLAIEQYWPGLLDVIKRIFGNIVSENEMALVTALRKAFHETDPTLTPAQLEAVIALLKGFTPGSSG</sequence>
<comment type="caution">
    <text evidence="2">The sequence shown here is derived from an EMBL/GenBank/DDBJ whole genome shotgun (WGS) entry which is preliminary data.</text>
</comment>
<dbReference type="PROSITE" id="PS50943">
    <property type="entry name" value="HTH_CROC1"/>
    <property type="match status" value="1"/>
</dbReference>
<reference evidence="2 3" key="2">
    <citation type="submission" date="2019-02" db="EMBL/GenBank/DDBJ databases">
        <title>'Lichenibacterium ramalinii' gen. nov. sp. nov., 'Lichenibacterium minor' gen. nov. sp. nov.</title>
        <authorList>
            <person name="Pankratov T."/>
        </authorList>
    </citation>
    <scope>NUCLEOTIDE SEQUENCE [LARGE SCALE GENOMIC DNA]</scope>
    <source>
        <strain evidence="2 3">RmlP026</strain>
    </source>
</reference>
<dbReference type="RefSeq" id="WP_129229561.1">
    <property type="nucleotide sequence ID" value="NZ_QYBB01000055.1"/>
</dbReference>
<gene>
    <name evidence="2" type="ORF">D3273_24335</name>
</gene>
<evidence type="ECO:0000313" key="2">
    <source>
        <dbReference type="EMBL" id="RYC29373.1"/>
    </source>
</evidence>
<feature type="domain" description="HTH cro/C1-type" evidence="1">
    <location>
        <begin position="27"/>
        <end position="72"/>
    </location>
</feature>
<dbReference type="Proteomes" id="UP000290759">
    <property type="component" value="Unassembled WGS sequence"/>
</dbReference>
<keyword evidence="3" id="KW-1185">Reference proteome</keyword>
<dbReference type="InterPro" id="IPR001387">
    <property type="entry name" value="Cro/C1-type_HTH"/>
</dbReference>
<dbReference type="Pfam" id="PF01381">
    <property type="entry name" value="HTH_3"/>
    <property type="match status" value="1"/>
</dbReference>
<evidence type="ECO:0000313" key="3">
    <source>
        <dbReference type="Proteomes" id="UP000290759"/>
    </source>
</evidence>
<organism evidence="2 3">
    <name type="scientific">Lichenibacterium minor</name>
    <dbReference type="NCBI Taxonomy" id="2316528"/>
    <lineage>
        <taxon>Bacteria</taxon>
        <taxon>Pseudomonadati</taxon>
        <taxon>Pseudomonadota</taxon>
        <taxon>Alphaproteobacteria</taxon>
        <taxon>Hyphomicrobiales</taxon>
        <taxon>Lichenihabitantaceae</taxon>
        <taxon>Lichenibacterium</taxon>
    </lineage>
</organism>
<proteinExistence type="predicted"/>
<dbReference type="CDD" id="cd00093">
    <property type="entry name" value="HTH_XRE"/>
    <property type="match status" value="1"/>
</dbReference>
<dbReference type="Gene3D" id="1.10.260.40">
    <property type="entry name" value="lambda repressor-like DNA-binding domains"/>
    <property type="match status" value="1"/>
</dbReference>
<protein>
    <submittedName>
        <fullName evidence="2">XRE family transcriptional regulator</fullName>
    </submittedName>
</protein>
<evidence type="ECO:0000259" key="1">
    <source>
        <dbReference type="PROSITE" id="PS50943"/>
    </source>
</evidence>
<dbReference type="EMBL" id="QYBB01000055">
    <property type="protein sequence ID" value="RYC29373.1"/>
    <property type="molecule type" value="Genomic_DNA"/>
</dbReference>
<name>A0A4Q2TZ26_9HYPH</name>
<dbReference type="AlphaFoldDB" id="A0A4Q2TZ26"/>
<reference evidence="2 3" key="1">
    <citation type="submission" date="2018-12" db="EMBL/GenBank/DDBJ databases">
        <authorList>
            <person name="Grouzdev D.S."/>
            <person name="Krutkina M.S."/>
        </authorList>
    </citation>
    <scope>NUCLEOTIDE SEQUENCE [LARGE SCALE GENOMIC DNA]</scope>
    <source>
        <strain evidence="2 3">RmlP026</strain>
    </source>
</reference>
<dbReference type="SUPFAM" id="SSF47413">
    <property type="entry name" value="lambda repressor-like DNA-binding domains"/>
    <property type="match status" value="1"/>
</dbReference>